<evidence type="ECO:0000313" key="2">
    <source>
        <dbReference type="EMBL" id="SPZ06366.1"/>
    </source>
</evidence>
<proteinExistence type="predicted"/>
<keyword evidence="1" id="KW-1133">Transmembrane helix</keyword>
<dbReference type="EMBL" id="UAUF01000011">
    <property type="protein sequence ID" value="SPZ06366.1"/>
    <property type="molecule type" value="Genomic_DNA"/>
</dbReference>
<keyword evidence="1" id="KW-0812">Transmembrane</keyword>
<dbReference type="Proteomes" id="UP000250443">
    <property type="component" value="Unassembled WGS sequence"/>
</dbReference>
<evidence type="ECO:0000256" key="1">
    <source>
        <dbReference type="SAM" id="Phobius"/>
    </source>
</evidence>
<accession>A0A2X2CL21</accession>
<gene>
    <name evidence="2" type="ORF">NCTC11842_02245</name>
</gene>
<organism evidence="2 3">
    <name type="scientific">Pseudomonas luteola</name>
    <dbReference type="NCBI Taxonomy" id="47886"/>
    <lineage>
        <taxon>Bacteria</taxon>
        <taxon>Pseudomonadati</taxon>
        <taxon>Pseudomonadota</taxon>
        <taxon>Gammaproteobacteria</taxon>
        <taxon>Pseudomonadales</taxon>
        <taxon>Pseudomonadaceae</taxon>
        <taxon>Pseudomonas</taxon>
    </lineage>
</organism>
<evidence type="ECO:0000313" key="3">
    <source>
        <dbReference type="Proteomes" id="UP000250443"/>
    </source>
</evidence>
<dbReference type="AlphaFoldDB" id="A0A2X2CL21"/>
<sequence length="108" mass="12189">MGFRLFAMPVLVLLVGQAVSIVLFVWAGNVEALVLLDLAITAKLISLMMWLVSLSIGLSWLLTRLQKLLRWKKGRLHGGCIHCEGLLSHHDDEHGFYSKCLMCNARHY</sequence>
<keyword evidence="1" id="KW-0472">Membrane</keyword>
<feature type="transmembrane region" description="Helical" evidence="1">
    <location>
        <begin position="44"/>
        <end position="63"/>
    </location>
</feature>
<protein>
    <submittedName>
        <fullName evidence="2">Uncharacterized protein</fullName>
    </submittedName>
</protein>
<reference evidence="2 3" key="1">
    <citation type="submission" date="2018-06" db="EMBL/GenBank/DDBJ databases">
        <authorList>
            <consortium name="Pathogen Informatics"/>
            <person name="Doyle S."/>
        </authorList>
    </citation>
    <scope>NUCLEOTIDE SEQUENCE [LARGE SCALE GENOMIC DNA]</scope>
    <source>
        <strain evidence="2 3">NCTC11842</strain>
    </source>
</reference>
<name>A0A2X2CL21_PSELU</name>